<name>A0A934VBL3_9BACT</name>
<comment type="caution">
    <text evidence="1">The sequence shown here is derived from an EMBL/GenBank/DDBJ whole genome shotgun (WGS) entry which is preliminary data.</text>
</comment>
<dbReference type="RefSeq" id="WP_200279025.1">
    <property type="nucleotide sequence ID" value="NZ_JAENII010000007.1"/>
</dbReference>
<keyword evidence="2" id="KW-1185">Reference proteome</keyword>
<dbReference type="AlphaFoldDB" id="A0A934VBL3"/>
<dbReference type="Proteomes" id="UP000658278">
    <property type="component" value="Unassembled WGS sequence"/>
</dbReference>
<accession>A0A934VBL3</accession>
<protein>
    <submittedName>
        <fullName evidence="1">Uncharacterized protein</fullName>
    </submittedName>
</protein>
<sequence length="402" mass="44622">MRASRRYTTGFLVAVVCATVVAAAINTWVDPLRLTAQPWADPEFDPYREISSQIRSGKAGMLRQAGPIDVAFIGSSRIANGFDPSLEQWGDRKVLNLGCSGGFLFESVAIAQYLLRHDPPELILMGIDPGDLTSSVDTRPLGDFYSSPFNPDGDALDREIRYWIGISTLEESLETLERKRLERPATYTPEGLRKRGLGRGRGGHRQLDFIRSNLAGEAFLADDSPTAKVVNPPKIEALRELLSAVRESPTRLVLFLQPRHALLGSSSDGIEEPICLYQAEREALVALVGEANAIESVGPEIDYWEFLDFHPINTEPLPLDEGEPMKYWTDLDHFTLQIGNAMQARMMGWPVQPPIAADYGARVTEESLPARIEQIKHDSVEYLTGSGARDLEWKENMASETP</sequence>
<gene>
    <name evidence="1" type="ORF">JIN81_10790</name>
</gene>
<organism evidence="1 2">
    <name type="scientific">Haloferula rosea</name>
    <dbReference type="NCBI Taxonomy" id="490093"/>
    <lineage>
        <taxon>Bacteria</taxon>
        <taxon>Pseudomonadati</taxon>
        <taxon>Verrucomicrobiota</taxon>
        <taxon>Verrucomicrobiia</taxon>
        <taxon>Verrucomicrobiales</taxon>
        <taxon>Verrucomicrobiaceae</taxon>
        <taxon>Haloferula</taxon>
    </lineage>
</organism>
<evidence type="ECO:0000313" key="1">
    <source>
        <dbReference type="EMBL" id="MBK1827508.1"/>
    </source>
</evidence>
<evidence type="ECO:0000313" key="2">
    <source>
        <dbReference type="Proteomes" id="UP000658278"/>
    </source>
</evidence>
<reference evidence="1" key="1">
    <citation type="submission" date="2021-01" db="EMBL/GenBank/DDBJ databases">
        <title>Modified the classification status of verrucomicrobia.</title>
        <authorList>
            <person name="Feng X."/>
        </authorList>
    </citation>
    <scope>NUCLEOTIDE SEQUENCE</scope>
    <source>
        <strain evidence="1">KCTC 22201</strain>
    </source>
</reference>
<dbReference type="EMBL" id="JAENII010000007">
    <property type="protein sequence ID" value="MBK1827508.1"/>
    <property type="molecule type" value="Genomic_DNA"/>
</dbReference>
<proteinExistence type="predicted"/>